<accession>A0A024USB7</accession>
<dbReference type="EMBL" id="KI913953">
    <property type="protein sequence ID" value="ETW09239.1"/>
    <property type="molecule type" value="Genomic_DNA"/>
</dbReference>
<keyword evidence="2" id="KW-0472">Membrane</keyword>
<dbReference type="SUPFAM" id="SSF52833">
    <property type="entry name" value="Thioredoxin-like"/>
    <property type="match status" value="1"/>
</dbReference>
<dbReference type="VEuPathDB" id="FungiDB:H310_01643"/>
<gene>
    <name evidence="3" type="ORF">H310_01643</name>
</gene>
<feature type="region of interest" description="Disordered" evidence="1">
    <location>
        <begin position="1"/>
        <end position="20"/>
    </location>
</feature>
<dbReference type="AlphaFoldDB" id="A0A024USB7"/>
<keyword evidence="2" id="KW-0812">Transmembrane</keyword>
<proteinExistence type="predicted"/>
<name>A0A024USB7_9STRA</name>
<feature type="transmembrane region" description="Helical" evidence="2">
    <location>
        <begin position="68"/>
        <end position="90"/>
    </location>
</feature>
<evidence type="ECO:0000313" key="3">
    <source>
        <dbReference type="EMBL" id="ETW09239.1"/>
    </source>
</evidence>
<feature type="transmembrane region" description="Helical" evidence="2">
    <location>
        <begin position="110"/>
        <end position="129"/>
    </location>
</feature>
<keyword evidence="2" id="KW-1133">Transmembrane helix</keyword>
<protein>
    <submittedName>
        <fullName evidence="3">Uncharacterized protein</fullName>
    </submittedName>
</protein>
<dbReference type="OrthoDB" id="60822at2759"/>
<organism evidence="3">
    <name type="scientific">Aphanomyces invadans</name>
    <dbReference type="NCBI Taxonomy" id="157072"/>
    <lineage>
        <taxon>Eukaryota</taxon>
        <taxon>Sar</taxon>
        <taxon>Stramenopiles</taxon>
        <taxon>Oomycota</taxon>
        <taxon>Saprolegniomycetes</taxon>
        <taxon>Saprolegniales</taxon>
        <taxon>Verrucalvaceae</taxon>
        <taxon>Aphanomyces</taxon>
    </lineage>
</organism>
<evidence type="ECO:0000256" key="1">
    <source>
        <dbReference type="SAM" id="MobiDB-lite"/>
    </source>
</evidence>
<evidence type="ECO:0000256" key="2">
    <source>
        <dbReference type="SAM" id="Phobius"/>
    </source>
</evidence>
<sequence>MSTKKKSKSNSSSVPAPNKADNGPSIRIVYDVEAYTKHYNHMAATLTRVFPTLRCFGQKATPTLKGMLLAFSILVLQGLLALSVFYGEAFLLDHFGIALEFHVSQFIKDYQMMILLPIAFITPIMQYVARNGKYEVYYNEVLIHSKHDTNQLPSVAYVKDLLVKKGLKAKDE</sequence>
<dbReference type="InterPro" id="IPR036249">
    <property type="entry name" value="Thioredoxin-like_sf"/>
</dbReference>
<dbReference type="GeneID" id="20078693"/>
<reference evidence="3" key="1">
    <citation type="submission" date="2013-12" db="EMBL/GenBank/DDBJ databases">
        <title>The Genome Sequence of Aphanomyces invadans NJM9701.</title>
        <authorList>
            <consortium name="The Broad Institute Genomics Platform"/>
            <person name="Russ C."/>
            <person name="Tyler B."/>
            <person name="van West P."/>
            <person name="Dieguez-Uribeondo J."/>
            <person name="Young S.K."/>
            <person name="Zeng Q."/>
            <person name="Gargeya S."/>
            <person name="Fitzgerald M."/>
            <person name="Abouelleil A."/>
            <person name="Alvarado L."/>
            <person name="Chapman S.B."/>
            <person name="Gainer-Dewar J."/>
            <person name="Goldberg J."/>
            <person name="Griggs A."/>
            <person name="Gujja S."/>
            <person name="Hansen M."/>
            <person name="Howarth C."/>
            <person name="Imamovic A."/>
            <person name="Ireland A."/>
            <person name="Larimer J."/>
            <person name="McCowan C."/>
            <person name="Murphy C."/>
            <person name="Pearson M."/>
            <person name="Poon T.W."/>
            <person name="Priest M."/>
            <person name="Roberts A."/>
            <person name="Saif S."/>
            <person name="Shea T."/>
            <person name="Sykes S."/>
            <person name="Wortman J."/>
            <person name="Nusbaum C."/>
            <person name="Birren B."/>
        </authorList>
    </citation>
    <scope>NUCLEOTIDE SEQUENCE [LARGE SCALE GENOMIC DNA]</scope>
    <source>
        <strain evidence="3">NJM9701</strain>
    </source>
</reference>
<dbReference type="RefSeq" id="XP_008863044.1">
    <property type="nucleotide sequence ID" value="XM_008864822.1"/>
</dbReference>